<dbReference type="InterPro" id="IPR030125">
    <property type="entry name" value="SPIN90/Ldb17"/>
</dbReference>
<feature type="compositionally biased region" description="Polar residues" evidence="1">
    <location>
        <begin position="512"/>
        <end position="530"/>
    </location>
</feature>
<dbReference type="STRING" id="13370.A0A448YES7"/>
<name>A0A448YES7_BRENA</name>
<dbReference type="EMBL" id="CAACVR010000001">
    <property type="protein sequence ID" value="VEU19443.1"/>
    <property type="molecule type" value="Genomic_DNA"/>
</dbReference>
<evidence type="ECO:0000313" key="4">
    <source>
        <dbReference type="Proteomes" id="UP000290900"/>
    </source>
</evidence>
<evidence type="ECO:0000256" key="1">
    <source>
        <dbReference type="SAM" id="MobiDB-lite"/>
    </source>
</evidence>
<evidence type="ECO:0000313" key="3">
    <source>
        <dbReference type="EMBL" id="VEU19443.1"/>
    </source>
</evidence>
<dbReference type="GO" id="GO:0030479">
    <property type="term" value="C:actin cortical patch"/>
    <property type="evidence" value="ECO:0007669"/>
    <property type="project" value="TreeGrafter"/>
</dbReference>
<keyword evidence="4" id="KW-1185">Reference proteome</keyword>
<dbReference type="InterPro" id="IPR018556">
    <property type="entry name" value="SPIN90/Ldb17_LRD"/>
</dbReference>
<dbReference type="PANTHER" id="PTHR13357:SF1">
    <property type="entry name" value="NCK-INTERACTING PROTEIN WITH SH3 DOMAIN"/>
    <property type="match status" value="1"/>
</dbReference>
<dbReference type="InterPro" id="IPR016024">
    <property type="entry name" value="ARM-type_fold"/>
</dbReference>
<reference evidence="3 4" key="1">
    <citation type="submission" date="2018-12" db="EMBL/GenBank/DDBJ databases">
        <authorList>
            <person name="Tiukova I."/>
            <person name="Dainat J."/>
        </authorList>
    </citation>
    <scope>NUCLEOTIDE SEQUENCE [LARGE SCALE GENOMIC DNA]</scope>
</reference>
<dbReference type="Proteomes" id="UP000290900">
    <property type="component" value="Unassembled WGS sequence"/>
</dbReference>
<dbReference type="GO" id="GO:0051666">
    <property type="term" value="P:actin cortical patch localization"/>
    <property type="evidence" value="ECO:0007669"/>
    <property type="project" value="TreeGrafter"/>
</dbReference>
<evidence type="ECO:0000259" key="2">
    <source>
        <dbReference type="Pfam" id="PF09431"/>
    </source>
</evidence>
<accession>A0A448YES7</accession>
<dbReference type="FunCoup" id="A0A448YES7">
    <property type="interactions" value="23"/>
</dbReference>
<dbReference type="PANTHER" id="PTHR13357">
    <property type="entry name" value="SH3 ADAPTER PROTEIN SPIN90 NCK INTERACTING PROTEIN WITH SH3 DOMAIN"/>
    <property type="match status" value="1"/>
</dbReference>
<dbReference type="InParanoid" id="A0A448YES7"/>
<organism evidence="3 4">
    <name type="scientific">Brettanomyces naardenensis</name>
    <name type="common">Yeast</name>
    <dbReference type="NCBI Taxonomy" id="13370"/>
    <lineage>
        <taxon>Eukaryota</taxon>
        <taxon>Fungi</taxon>
        <taxon>Dikarya</taxon>
        <taxon>Ascomycota</taxon>
        <taxon>Saccharomycotina</taxon>
        <taxon>Pichiomycetes</taxon>
        <taxon>Pichiales</taxon>
        <taxon>Pichiaceae</taxon>
        <taxon>Brettanomyces</taxon>
    </lineage>
</organism>
<dbReference type="Pfam" id="PF09431">
    <property type="entry name" value="SPIN90_LRD"/>
    <property type="match status" value="1"/>
</dbReference>
<protein>
    <submittedName>
        <fullName evidence="3">DEKNAAC100055</fullName>
    </submittedName>
</protein>
<proteinExistence type="predicted"/>
<dbReference type="GO" id="GO:0006897">
    <property type="term" value="P:endocytosis"/>
    <property type="evidence" value="ECO:0007669"/>
    <property type="project" value="TreeGrafter"/>
</dbReference>
<feature type="compositionally biased region" description="Low complexity" evidence="1">
    <location>
        <begin position="531"/>
        <end position="541"/>
    </location>
</feature>
<dbReference type="GO" id="GO:0000147">
    <property type="term" value="P:actin cortical patch assembly"/>
    <property type="evidence" value="ECO:0007669"/>
    <property type="project" value="TreeGrafter"/>
</dbReference>
<sequence>MAQAVEVSYESNITPQRFWQLARELLYTKLYYDVSNKKYFTKRFKYPPMESSGQTDIKDGLEGASSDDGEGEEEKEEVDGEVLPCSEEEINTLLVSYLTLVSNYCDQLTDSGKDPEFFENVSKYILAYKNYRLNQTFCIRKMLSLLAYTVGSNEQNMSLDPESFDPQLREKVIQSIETNEKFIRTIGWILYSNYKSSGPDFVDVLKRYRGIEAICAVLHNYDIVSRNAKEGDPFLENYSNYMELLYQICQAEEIGPQELDAVRSKFLKFLLSKLKPETDEQNPLNYLRFRLLLALNEQYMVRQYSHEHHQDGDDTRNKLFDCLMSSNSYFQNFMETLILNFNRETNQTIQILMLKMLYVIFTTSSTCQSIYLNDLKVIVDIIIRELCNLSLTKDFSLINTYLRVLYPMLLFSNLKGHEYKVDSMRDILTYLSTTEQTNENTQRLANRCLDLDIFKKEDTKSSVDQAVPFPSPISVPRISRTRSASVSTSLPASPLSHGPPPPLPRPRHWSSADSVQQSQQRSPIQIVTRESSSSSQVSVVSGLEEGNASMGSGSDLSLNSSMSGRTRRLAPPPPPRRRLMSSSDVSLSRAKAV</sequence>
<gene>
    <name evidence="3" type="ORF">BRENAR_LOCUS180</name>
</gene>
<feature type="domain" description="SPIN90/Ldb17 leucine-rich" evidence="2">
    <location>
        <begin position="282"/>
        <end position="423"/>
    </location>
</feature>
<dbReference type="AlphaFoldDB" id="A0A448YES7"/>
<feature type="compositionally biased region" description="Low complexity" evidence="1">
    <location>
        <begin position="549"/>
        <end position="564"/>
    </location>
</feature>
<feature type="region of interest" description="Disordered" evidence="1">
    <location>
        <begin position="49"/>
        <end position="82"/>
    </location>
</feature>
<dbReference type="GO" id="GO:0071933">
    <property type="term" value="F:Arp2/3 complex binding"/>
    <property type="evidence" value="ECO:0007669"/>
    <property type="project" value="TreeGrafter"/>
</dbReference>
<dbReference type="OrthoDB" id="445362at2759"/>
<feature type="compositionally biased region" description="Acidic residues" evidence="1">
    <location>
        <begin position="65"/>
        <end position="82"/>
    </location>
</feature>
<dbReference type="SUPFAM" id="SSF48371">
    <property type="entry name" value="ARM repeat"/>
    <property type="match status" value="1"/>
</dbReference>
<feature type="region of interest" description="Disordered" evidence="1">
    <location>
        <begin position="474"/>
        <end position="593"/>
    </location>
</feature>